<dbReference type="GO" id="GO:0003978">
    <property type="term" value="F:UDP-glucose 4-epimerase activity"/>
    <property type="evidence" value="ECO:0007669"/>
    <property type="project" value="UniProtKB-EC"/>
</dbReference>
<dbReference type="Gene3D" id="3.40.50.720">
    <property type="entry name" value="NAD(P)-binding Rossmann-like Domain"/>
    <property type="match status" value="1"/>
</dbReference>
<comment type="similarity">
    <text evidence="1">Belongs to the NAD(P)-dependent epimerase/dehydratase family.</text>
</comment>
<accession>A0A7D5XD27</accession>
<evidence type="ECO:0000313" key="4">
    <source>
        <dbReference type="Proteomes" id="UP000510821"/>
    </source>
</evidence>
<dbReference type="EC" id="5.1.3.2" evidence="3"/>
<dbReference type="Proteomes" id="UP000510821">
    <property type="component" value="Chromosome"/>
</dbReference>
<dbReference type="PANTHER" id="PTHR43000">
    <property type="entry name" value="DTDP-D-GLUCOSE 4,6-DEHYDRATASE-RELATED"/>
    <property type="match status" value="1"/>
</dbReference>
<dbReference type="Pfam" id="PF01370">
    <property type="entry name" value="Epimerase"/>
    <property type="match status" value="1"/>
</dbReference>
<dbReference type="AlphaFoldDB" id="A0A7D5XD27"/>
<proteinExistence type="inferred from homology"/>
<evidence type="ECO:0000256" key="1">
    <source>
        <dbReference type="ARBA" id="ARBA00007637"/>
    </source>
</evidence>
<dbReference type="EMBL" id="CP058998">
    <property type="protein sequence ID" value="QLJ53445.1"/>
    <property type="molecule type" value="Genomic_DNA"/>
</dbReference>
<gene>
    <name evidence="3" type="ORF">Sv326_1270</name>
</gene>
<feature type="domain" description="NAD-dependent epimerase/dehydratase" evidence="2">
    <location>
        <begin position="15"/>
        <end position="255"/>
    </location>
</feature>
<dbReference type="InterPro" id="IPR001509">
    <property type="entry name" value="Epimerase_deHydtase"/>
</dbReference>
<dbReference type="KEGG" id="flt:Sv326_1270"/>
<sequence>MSTMYKLKNMSDSRILITGGMGFIGSTLAHKLLSLEANVTLYDAMLPWYGGNPANIREIKDKVRFIKGDTRNFKLLSKSVKDTDVILNLAAQVSHPISMSHPLLDIDINCVGNLNVLEACRRFNDDATVVYSGTRGQVGEALYLPVDEKHPDNPLDINGIDKLAAEKYHLLYNRVYGIPTTSVRVGNTYGPRHQMKHGHYGVLNYFIRKAMLGETIKVYGDGKQTRDYCYVDDVADALILAAQKKSAIGEVFLIGSGEMIKFIDMVRKVIEIVGKGSYKLAPFPPGRREINVRNYYTTNRKIKSILGWEPRTSLEDGLRKTIAFYREKLKEYI</sequence>
<keyword evidence="3" id="KW-0413">Isomerase</keyword>
<reference evidence="4" key="1">
    <citation type="submission" date="2020-07" db="EMBL/GenBank/DDBJ databases">
        <title>Metabolic diversity and evolutionary history of the archaeal phylum ###Micrarchaeota### uncovered from a freshwater lake metagenome.</title>
        <authorList>
            <person name="Kadnikov V.V."/>
            <person name="Savvichev A.S."/>
            <person name="Mardanov A.V."/>
            <person name="Beletsky A.V."/>
            <person name="Chupakov A.V."/>
            <person name="Kokryatskaya N.M."/>
            <person name="Pimenov N.V."/>
            <person name="Ravin N.V."/>
        </authorList>
    </citation>
    <scope>NUCLEOTIDE SEQUENCE [LARGE SCALE GENOMIC DNA]</scope>
</reference>
<name>A0A7D5XD27_FERL1</name>
<dbReference type="Gene3D" id="3.90.25.10">
    <property type="entry name" value="UDP-galactose 4-epimerase, domain 1"/>
    <property type="match status" value="1"/>
</dbReference>
<protein>
    <submittedName>
        <fullName evidence="3">UDP-glucose 4-epimerase</fullName>
        <ecNumber evidence="3">5.1.3.2</ecNumber>
    </submittedName>
</protein>
<organism evidence="3 4">
    <name type="scientific">Fermentimicrarchaeum limneticum</name>
    <dbReference type="NCBI Taxonomy" id="2795018"/>
    <lineage>
        <taxon>Archaea</taxon>
        <taxon>Candidatus Micrarchaeota</taxon>
        <taxon>Candidatus Fermentimicrarchaeales</taxon>
        <taxon>Candidatus Fermentimicrarchaeaceae</taxon>
        <taxon>Candidatus Fermentimicrarchaeum</taxon>
    </lineage>
</organism>
<dbReference type="InterPro" id="IPR036291">
    <property type="entry name" value="NAD(P)-bd_dom_sf"/>
</dbReference>
<evidence type="ECO:0000313" key="3">
    <source>
        <dbReference type="EMBL" id="QLJ53445.1"/>
    </source>
</evidence>
<evidence type="ECO:0000259" key="2">
    <source>
        <dbReference type="Pfam" id="PF01370"/>
    </source>
</evidence>
<dbReference type="SUPFAM" id="SSF51735">
    <property type="entry name" value="NAD(P)-binding Rossmann-fold domains"/>
    <property type="match status" value="1"/>
</dbReference>